<dbReference type="SUPFAM" id="SSF103473">
    <property type="entry name" value="MFS general substrate transporter"/>
    <property type="match status" value="1"/>
</dbReference>
<feature type="transmembrane region" description="Helical" evidence="8">
    <location>
        <begin position="165"/>
        <end position="184"/>
    </location>
</feature>
<accession>A0A421DSE4</accession>
<dbReference type="PANTHER" id="PTHR23502">
    <property type="entry name" value="MAJOR FACILITATOR SUPERFAMILY"/>
    <property type="match status" value="1"/>
</dbReference>
<evidence type="ECO:0000256" key="7">
    <source>
        <dbReference type="ARBA" id="ARBA00023136"/>
    </source>
</evidence>
<dbReference type="PROSITE" id="PS50850">
    <property type="entry name" value="MFS"/>
    <property type="match status" value="1"/>
</dbReference>
<evidence type="ECO:0000256" key="4">
    <source>
        <dbReference type="ARBA" id="ARBA00022475"/>
    </source>
</evidence>
<keyword evidence="5 8" id="KW-0812">Transmembrane</keyword>
<evidence type="ECO:0000256" key="3">
    <source>
        <dbReference type="ARBA" id="ARBA00022448"/>
    </source>
</evidence>
<dbReference type="NCBIfam" id="TIGR00710">
    <property type="entry name" value="efflux_Bcr_CflA"/>
    <property type="match status" value="1"/>
</dbReference>
<feature type="transmembrane region" description="Helical" evidence="8">
    <location>
        <begin position="369"/>
        <end position="389"/>
    </location>
</feature>
<dbReference type="GO" id="GO:0042910">
    <property type="term" value="F:xenobiotic transmembrane transporter activity"/>
    <property type="evidence" value="ECO:0007669"/>
    <property type="project" value="InterPro"/>
</dbReference>
<keyword evidence="3 8" id="KW-0813">Transport</keyword>
<feature type="transmembrane region" description="Helical" evidence="8">
    <location>
        <begin position="102"/>
        <end position="122"/>
    </location>
</feature>
<dbReference type="GO" id="GO:0015385">
    <property type="term" value="F:sodium:proton antiporter activity"/>
    <property type="evidence" value="ECO:0007669"/>
    <property type="project" value="TreeGrafter"/>
</dbReference>
<proteinExistence type="inferred from homology"/>
<keyword evidence="7 8" id="KW-0472">Membrane</keyword>
<feature type="transmembrane region" description="Helical" evidence="8">
    <location>
        <begin position="280"/>
        <end position="306"/>
    </location>
</feature>
<feature type="transmembrane region" description="Helical" evidence="8">
    <location>
        <begin position="312"/>
        <end position="331"/>
    </location>
</feature>
<dbReference type="GO" id="GO:0005886">
    <property type="term" value="C:plasma membrane"/>
    <property type="evidence" value="ECO:0007669"/>
    <property type="project" value="UniProtKB-SubCell"/>
</dbReference>
<gene>
    <name evidence="10" type="ORF">BIY29_03210</name>
</gene>
<keyword evidence="6 8" id="KW-1133">Transmembrane helix</keyword>
<dbReference type="OrthoDB" id="9814303at2"/>
<keyword evidence="11" id="KW-1185">Reference proteome</keyword>
<protein>
    <recommendedName>
        <fullName evidence="8">Bcr/CflA family efflux transporter</fullName>
    </recommendedName>
</protein>
<dbReference type="InterPro" id="IPR036259">
    <property type="entry name" value="MFS_trans_sf"/>
</dbReference>
<comment type="caution">
    <text evidence="10">The sequence shown here is derived from an EMBL/GenBank/DDBJ whole genome shotgun (WGS) entry which is preliminary data.</text>
</comment>
<dbReference type="EMBL" id="MJLZ01000004">
    <property type="protein sequence ID" value="RLM27244.1"/>
    <property type="molecule type" value="Genomic_DNA"/>
</dbReference>
<evidence type="ECO:0000259" key="9">
    <source>
        <dbReference type="PROSITE" id="PS50850"/>
    </source>
</evidence>
<dbReference type="InterPro" id="IPR011701">
    <property type="entry name" value="MFS"/>
</dbReference>
<feature type="transmembrane region" description="Helical" evidence="8">
    <location>
        <begin position="77"/>
        <end position="96"/>
    </location>
</feature>
<evidence type="ECO:0000256" key="5">
    <source>
        <dbReference type="ARBA" id="ARBA00022692"/>
    </source>
</evidence>
<dbReference type="NCBIfam" id="NF008314">
    <property type="entry name" value="PRK11102.1"/>
    <property type="match status" value="1"/>
</dbReference>
<comment type="subcellular location">
    <subcellularLocation>
        <location evidence="8">Cell inner membrane</location>
        <topology evidence="8">Multi-pass membrane protein</topology>
    </subcellularLocation>
    <subcellularLocation>
        <location evidence="1">Cell membrane</location>
        <topology evidence="1">Multi-pass membrane protein</topology>
    </subcellularLocation>
</comment>
<sequence>MQQNRSSHVGLIFILGLISMLMPLAIDMYLPAMPTIAKEFGVDAGQVQMTLSIYMLGFAIGQMFYGPMADSLGRKPIILGGTLVFATTGAACALSQSVEQLINMRFLHGMSAAAAVVINALMRDMFSKDEFSRMMSFVVLVMTVAPLLAPIAGGAMLLWFSWHTIFWVMSGAAFLTAALIFFFIKETLPPERRHKFHLRTTIGNFAMLFRHKRVFSYMVAGGLSFCGMFSFLSAGPFVYINLHGVSPQHFGYYFALNIFFLFMVTLFNSRNVRRLGAMTMFRIGLLFQFAIGIWLVLVCAFNLGFWPLVLGVALYVGCIAMVTSNAMAVILDDFPNMAGTAASLTGTLRFGLGAITGFVLSMATFNSAWPMVISMASCSFAAFLFYLYASRPAKS</sequence>
<evidence type="ECO:0000313" key="10">
    <source>
        <dbReference type="EMBL" id="RLM27244.1"/>
    </source>
</evidence>
<dbReference type="AlphaFoldDB" id="A0A421DSE4"/>
<keyword evidence="8" id="KW-0997">Cell inner membrane</keyword>
<evidence type="ECO:0000256" key="2">
    <source>
        <dbReference type="ARBA" id="ARBA00006236"/>
    </source>
</evidence>
<feature type="transmembrane region" description="Helical" evidence="8">
    <location>
        <begin position="343"/>
        <end position="363"/>
    </location>
</feature>
<dbReference type="CDD" id="cd17320">
    <property type="entry name" value="MFS_MdfA_MDR_like"/>
    <property type="match status" value="1"/>
</dbReference>
<evidence type="ECO:0000313" key="11">
    <source>
        <dbReference type="Proteomes" id="UP000285648"/>
    </source>
</evidence>
<evidence type="ECO:0000256" key="1">
    <source>
        <dbReference type="ARBA" id="ARBA00004651"/>
    </source>
</evidence>
<dbReference type="InterPro" id="IPR004812">
    <property type="entry name" value="Efflux_drug-R_Bcr/CmlA"/>
</dbReference>
<dbReference type="Proteomes" id="UP000285648">
    <property type="component" value="Unassembled WGS sequence"/>
</dbReference>
<dbReference type="InterPro" id="IPR020846">
    <property type="entry name" value="MFS_dom"/>
</dbReference>
<evidence type="ECO:0000256" key="8">
    <source>
        <dbReference type="RuleBase" id="RU365088"/>
    </source>
</evidence>
<feature type="transmembrane region" description="Helical" evidence="8">
    <location>
        <begin position="250"/>
        <end position="268"/>
    </location>
</feature>
<organism evidence="10 11">
    <name type="scientific">Brenneria alni</name>
    <dbReference type="NCBI Taxonomy" id="71656"/>
    <lineage>
        <taxon>Bacteria</taxon>
        <taxon>Pseudomonadati</taxon>
        <taxon>Pseudomonadota</taxon>
        <taxon>Gammaproteobacteria</taxon>
        <taxon>Enterobacterales</taxon>
        <taxon>Pectobacteriaceae</taxon>
        <taxon>Brenneria</taxon>
    </lineage>
</organism>
<feature type="transmembrane region" description="Helical" evidence="8">
    <location>
        <begin position="214"/>
        <end position="238"/>
    </location>
</feature>
<dbReference type="GO" id="GO:1990961">
    <property type="term" value="P:xenobiotic detoxification by transmembrane export across the plasma membrane"/>
    <property type="evidence" value="ECO:0007669"/>
    <property type="project" value="InterPro"/>
</dbReference>
<name>A0A421DSE4_9GAMM</name>
<reference evidence="10 11" key="1">
    <citation type="submission" date="2016-09" db="EMBL/GenBank/DDBJ databases">
        <authorList>
            <person name="Doonan J."/>
            <person name="Pachebat J.A."/>
            <person name="Golyshin P.N."/>
            <person name="Denman S."/>
            <person name="Mcdonald J.E."/>
        </authorList>
    </citation>
    <scope>NUCLEOTIDE SEQUENCE [LARGE SCALE GENOMIC DNA]</scope>
    <source>
        <strain evidence="10 11">NCPPB 3934</strain>
    </source>
</reference>
<dbReference type="Pfam" id="PF07690">
    <property type="entry name" value="MFS_1"/>
    <property type="match status" value="1"/>
</dbReference>
<dbReference type="Gene3D" id="1.20.1720.10">
    <property type="entry name" value="Multidrug resistance protein D"/>
    <property type="match status" value="1"/>
</dbReference>
<keyword evidence="4" id="KW-1003">Cell membrane</keyword>
<evidence type="ECO:0000256" key="6">
    <source>
        <dbReference type="ARBA" id="ARBA00022989"/>
    </source>
</evidence>
<feature type="domain" description="Major facilitator superfamily (MFS) profile" evidence="9">
    <location>
        <begin position="11"/>
        <end position="394"/>
    </location>
</feature>
<dbReference type="PANTHER" id="PTHR23502:SF132">
    <property type="entry name" value="POLYAMINE TRANSPORTER 2-RELATED"/>
    <property type="match status" value="1"/>
</dbReference>
<feature type="transmembrane region" description="Helical" evidence="8">
    <location>
        <begin position="134"/>
        <end position="159"/>
    </location>
</feature>
<dbReference type="RefSeq" id="WP_121573735.1">
    <property type="nucleotide sequence ID" value="NZ_MJLZ01000004.1"/>
</dbReference>
<comment type="similarity">
    <text evidence="2 8">Belongs to the major facilitator superfamily. Bcr/CmlA family.</text>
</comment>
<feature type="transmembrane region" description="Helical" evidence="8">
    <location>
        <begin position="7"/>
        <end position="26"/>
    </location>
</feature>
<feature type="transmembrane region" description="Helical" evidence="8">
    <location>
        <begin position="46"/>
        <end position="65"/>
    </location>
</feature>